<protein>
    <submittedName>
        <fullName evidence="1">Uncharacterized protein</fullName>
    </submittedName>
</protein>
<sequence length="123" mass="13989">MQWSYLPILMELISLYTEGRLQVADVPFSIRRSYGLEGSISSPRFLRSVFVAMLRSSTLVHETVQTPQGFTGTSCVAVAQSVVKTFIVGENPCYFERLQVFLRFHSIHGTKVEMSFRSKQNHP</sequence>
<name>A0A9N8EFC3_9STRA</name>
<accession>A0A9N8EFC3</accession>
<evidence type="ECO:0000313" key="1">
    <source>
        <dbReference type="EMBL" id="CAB9517415.1"/>
    </source>
</evidence>
<dbReference type="EMBL" id="CAICTM010000854">
    <property type="protein sequence ID" value="CAB9517415.1"/>
    <property type="molecule type" value="Genomic_DNA"/>
</dbReference>
<dbReference type="Proteomes" id="UP001153069">
    <property type="component" value="Unassembled WGS sequence"/>
</dbReference>
<gene>
    <name evidence="1" type="ORF">SEMRO_855_G211390.1</name>
</gene>
<dbReference type="AlphaFoldDB" id="A0A9N8EFC3"/>
<proteinExistence type="predicted"/>
<comment type="caution">
    <text evidence="1">The sequence shown here is derived from an EMBL/GenBank/DDBJ whole genome shotgun (WGS) entry which is preliminary data.</text>
</comment>
<organism evidence="1 2">
    <name type="scientific">Seminavis robusta</name>
    <dbReference type="NCBI Taxonomy" id="568900"/>
    <lineage>
        <taxon>Eukaryota</taxon>
        <taxon>Sar</taxon>
        <taxon>Stramenopiles</taxon>
        <taxon>Ochrophyta</taxon>
        <taxon>Bacillariophyta</taxon>
        <taxon>Bacillariophyceae</taxon>
        <taxon>Bacillariophycidae</taxon>
        <taxon>Naviculales</taxon>
        <taxon>Naviculaceae</taxon>
        <taxon>Seminavis</taxon>
    </lineage>
</organism>
<keyword evidence="2" id="KW-1185">Reference proteome</keyword>
<evidence type="ECO:0000313" key="2">
    <source>
        <dbReference type="Proteomes" id="UP001153069"/>
    </source>
</evidence>
<reference evidence="1" key="1">
    <citation type="submission" date="2020-06" db="EMBL/GenBank/DDBJ databases">
        <authorList>
            <consortium name="Plant Systems Biology data submission"/>
        </authorList>
    </citation>
    <scope>NUCLEOTIDE SEQUENCE</scope>
    <source>
        <strain evidence="1">D6</strain>
    </source>
</reference>